<dbReference type="Gene3D" id="4.10.320.10">
    <property type="entry name" value="E3-binding domain"/>
    <property type="match status" value="1"/>
</dbReference>
<feature type="compositionally biased region" description="Polar residues" evidence="7">
    <location>
        <begin position="182"/>
        <end position="210"/>
    </location>
</feature>
<organism evidence="10 11">
    <name type="scientific">Nocardia arthritidis</name>
    <dbReference type="NCBI Taxonomy" id="228602"/>
    <lineage>
        <taxon>Bacteria</taxon>
        <taxon>Bacillati</taxon>
        <taxon>Actinomycetota</taxon>
        <taxon>Actinomycetes</taxon>
        <taxon>Mycobacteriales</taxon>
        <taxon>Nocardiaceae</taxon>
        <taxon>Nocardia</taxon>
    </lineage>
</organism>
<dbReference type="CDD" id="cd06849">
    <property type="entry name" value="lipoyl_domain"/>
    <property type="match status" value="1"/>
</dbReference>
<dbReference type="GO" id="GO:0045254">
    <property type="term" value="C:pyruvate dehydrogenase complex"/>
    <property type="evidence" value="ECO:0007669"/>
    <property type="project" value="InterPro"/>
</dbReference>
<dbReference type="InterPro" id="IPR001078">
    <property type="entry name" value="2-oxoacid_DH_actylTfrase"/>
</dbReference>
<reference evidence="10 11" key="1">
    <citation type="journal article" date="2019" name="ACS Chem. Biol.">
        <title>Identification and Mobilization of a Cryptic Antibiotic Biosynthesis Gene Locus from a Human-Pathogenic Nocardia Isolate.</title>
        <authorList>
            <person name="Herisse M."/>
            <person name="Ishida K."/>
            <person name="Porter J.L."/>
            <person name="Howden B."/>
            <person name="Hertweck C."/>
            <person name="Stinear T.P."/>
            <person name="Pidot S.J."/>
        </authorList>
    </citation>
    <scope>NUCLEOTIDE SEQUENCE [LARGE SCALE GENOMIC DNA]</scope>
    <source>
        <strain evidence="10 11">AUSMDU00012717</strain>
    </source>
</reference>
<gene>
    <name evidence="10" type="ORF">F5544_18895</name>
</gene>
<evidence type="ECO:0000256" key="6">
    <source>
        <dbReference type="RuleBase" id="RU003423"/>
    </source>
</evidence>
<dbReference type="FunFam" id="3.30.559.10:FF:000007">
    <property type="entry name" value="Dihydrolipoamide acetyltransferase component of pyruvate dehydrogenase complex"/>
    <property type="match status" value="1"/>
</dbReference>
<evidence type="ECO:0000313" key="10">
    <source>
        <dbReference type="EMBL" id="QIS11647.1"/>
    </source>
</evidence>
<keyword evidence="3 6" id="KW-0808">Transferase</keyword>
<dbReference type="InterPro" id="IPR000089">
    <property type="entry name" value="Biotin_lipoyl"/>
</dbReference>
<feature type="compositionally biased region" description="Low complexity" evidence="7">
    <location>
        <begin position="114"/>
        <end position="127"/>
    </location>
</feature>
<dbReference type="PANTHER" id="PTHR23151:SF90">
    <property type="entry name" value="DIHYDROLIPOYLLYSINE-RESIDUE ACETYLTRANSFERASE COMPONENT OF PYRUVATE DEHYDROGENASE COMPLEX, MITOCHONDRIAL-RELATED"/>
    <property type="match status" value="1"/>
</dbReference>
<evidence type="ECO:0000313" key="11">
    <source>
        <dbReference type="Proteomes" id="UP000503540"/>
    </source>
</evidence>
<dbReference type="RefSeq" id="WP_174867363.1">
    <property type="nucleotide sequence ID" value="NZ_CP046172.1"/>
</dbReference>
<dbReference type="PROSITE" id="PS50968">
    <property type="entry name" value="BIOTINYL_LIPOYL"/>
    <property type="match status" value="1"/>
</dbReference>
<dbReference type="EC" id="2.3.1.-" evidence="6"/>
<proteinExistence type="inferred from homology"/>
<keyword evidence="4 6" id="KW-0450">Lipoyl</keyword>
<dbReference type="InterPro" id="IPR023213">
    <property type="entry name" value="CAT-like_dom_sf"/>
</dbReference>
<feature type="region of interest" description="Disordered" evidence="7">
    <location>
        <begin position="173"/>
        <end position="210"/>
    </location>
</feature>
<dbReference type="PANTHER" id="PTHR23151">
    <property type="entry name" value="DIHYDROLIPOAMIDE ACETYL/SUCCINYL-TRANSFERASE-RELATED"/>
    <property type="match status" value="1"/>
</dbReference>
<dbReference type="AlphaFoldDB" id="A0A6G9YEZ1"/>
<evidence type="ECO:0000256" key="2">
    <source>
        <dbReference type="ARBA" id="ARBA00007317"/>
    </source>
</evidence>
<evidence type="ECO:0000256" key="7">
    <source>
        <dbReference type="SAM" id="MobiDB-lite"/>
    </source>
</evidence>
<dbReference type="Pfam" id="PF00364">
    <property type="entry name" value="Biotin_lipoyl"/>
    <property type="match status" value="1"/>
</dbReference>
<dbReference type="PROSITE" id="PS51826">
    <property type="entry name" value="PSBD"/>
    <property type="match status" value="1"/>
</dbReference>
<dbReference type="EMBL" id="CP046172">
    <property type="protein sequence ID" value="QIS11647.1"/>
    <property type="molecule type" value="Genomic_DNA"/>
</dbReference>
<dbReference type="Pfam" id="PF00198">
    <property type="entry name" value="2-oxoacid_dh"/>
    <property type="match status" value="1"/>
</dbReference>
<dbReference type="Pfam" id="PF02817">
    <property type="entry name" value="E3_binding"/>
    <property type="match status" value="1"/>
</dbReference>
<comment type="similarity">
    <text evidence="2 6">Belongs to the 2-oxoacid dehydrogenase family.</text>
</comment>
<keyword evidence="5 6" id="KW-0012">Acyltransferase</keyword>
<dbReference type="InterPro" id="IPR036625">
    <property type="entry name" value="E3-bd_dom_sf"/>
</dbReference>
<dbReference type="SUPFAM" id="SSF47005">
    <property type="entry name" value="Peripheral subunit-binding domain of 2-oxo acid dehydrogenase complex"/>
    <property type="match status" value="1"/>
</dbReference>
<feature type="domain" description="Peripheral subunit-binding (PSBD)" evidence="9">
    <location>
        <begin position="139"/>
        <end position="176"/>
    </location>
</feature>
<dbReference type="KEGG" id="nah:F5544_18895"/>
<evidence type="ECO:0000256" key="4">
    <source>
        <dbReference type="ARBA" id="ARBA00022823"/>
    </source>
</evidence>
<dbReference type="GO" id="GO:0016746">
    <property type="term" value="F:acyltransferase activity"/>
    <property type="evidence" value="ECO:0007669"/>
    <property type="project" value="UniProtKB-KW"/>
</dbReference>
<dbReference type="Gene3D" id="2.40.50.100">
    <property type="match status" value="1"/>
</dbReference>
<feature type="domain" description="Lipoyl-binding" evidence="8">
    <location>
        <begin position="1"/>
        <end position="76"/>
    </location>
</feature>
<dbReference type="GO" id="GO:0006086">
    <property type="term" value="P:pyruvate decarboxylation to acetyl-CoA"/>
    <property type="evidence" value="ECO:0007669"/>
    <property type="project" value="InterPro"/>
</dbReference>
<evidence type="ECO:0000256" key="5">
    <source>
        <dbReference type="ARBA" id="ARBA00023315"/>
    </source>
</evidence>
<name>A0A6G9YEZ1_9NOCA</name>
<dbReference type="SUPFAM" id="SSF51230">
    <property type="entry name" value="Single hybrid motif"/>
    <property type="match status" value="1"/>
</dbReference>
<evidence type="ECO:0000256" key="1">
    <source>
        <dbReference type="ARBA" id="ARBA00001938"/>
    </source>
</evidence>
<sequence>MPEITMPRLSDTMEDGVVSAWLKQVGDRVARGDVLAEIETDKALMELEAYDDGVLEQILVEPGTRVAIGAPIALVGDGSGAAKSAAPVAGSASAGSLSADDVAGNTSVADVPGAAASTGDATSSAGAQSVSPGNGARPKSSPLARKIAGELGIDIATVRGTGPGGRITRQDVEAAHRATPASIPSSPITRQDTDAGQPTAATPPGTSLNGTAAAATVSAAPAGDYTEEPLSNIQRVAAKRLTESKQQAPHFYLTSAIDVTDLLAFRAEVNATLESAGKRKVSVNDLIVKAVAATLRTDPAVNVSFAGDKLLRHNGIHLGVAVAIPTGLVVPVIRDADRKGVSEIAAETVEKAERARAGRLRADEMSGGTFTISNLGMFGIEQFAAVINPPEAAILAVGAATDELRLADGEIVVRKILRVTLSADHRAIDGATGARFLQQLKSIIEQPLRIVT</sequence>
<dbReference type="Gene3D" id="3.30.559.10">
    <property type="entry name" value="Chloramphenicol acetyltransferase-like domain"/>
    <property type="match status" value="1"/>
</dbReference>
<dbReference type="SUPFAM" id="SSF52777">
    <property type="entry name" value="CoA-dependent acyltransferases"/>
    <property type="match status" value="1"/>
</dbReference>
<protein>
    <recommendedName>
        <fullName evidence="6">Dihydrolipoamide acetyltransferase component of pyruvate dehydrogenase complex</fullName>
        <ecNumber evidence="6">2.3.1.-</ecNumber>
    </recommendedName>
</protein>
<dbReference type="InterPro" id="IPR045257">
    <property type="entry name" value="E2/Pdx1"/>
</dbReference>
<accession>A0A6G9YEZ1</accession>
<evidence type="ECO:0000256" key="3">
    <source>
        <dbReference type="ARBA" id="ARBA00022679"/>
    </source>
</evidence>
<dbReference type="InterPro" id="IPR004167">
    <property type="entry name" value="PSBD"/>
</dbReference>
<dbReference type="InterPro" id="IPR011053">
    <property type="entry name" value="Single_hybrid_motif"/>
</dbReference>
<keyword evidence="11" id="KW-1185">Reference proteome</keyword>
<evidence type="ECO:0000259" key="8">
    <source>
        <dbReference type="PROSITE" id="PS50968"/>
    </source>
</evidence>
<evidence type="ECO:0000259" key="9">
    <source>
        <dbReference type="PROSITE" id="PS51826"/>
    </source>
</evidence>
<comment type="cofactor">
    <cofactor evidence="1 6">
        <name>(R)-lipoate</name>
        <dbReference type="ChEBI" id="CHEBI:83088"/>
    </cofactor>
</comment>
<feature type="region of interest" description="Disordered" evidence="7">
    <location>
        <begin position="114"/>
        <end position="142"/>
    </location>
</feature>
<dbReference type="Proteomes" id="UP000503540">
    <property type="component" value="Chromosome"/>
</dbReference>